<gene>
    <name evidence="1" type="ORF">AVEN_13903_1</name>
</gene>
<proteinExistence type="predicted"/>
<feature type="non-terminal residue" evidence="1">
    <location>
        <position position="61"/>
    </location>
</feature>
<organism evidence="1 2">
    <name type="scientific">Araneus ventricosus</name>
    <name type="common">Orbweaver spider</name>
    <name type="synonym">Epeira ventricosa</name>
    <dbReference type="NCBI Taxonomy" id="182803"/>
    <lineage>
        <taxon>Eukaryota</taxon>
        <taxon>Metazoa</taxon>
        <taxon>Ecdysozoa</taxon>
        <taxon>Arthropoda</taxon>
        <taxon>Chelicerata</taxon>
        <taxon>Arachnida</taxon>
        <taxon>Araneae</taxon>
        <taxon>Araneomorphae</taxon>
        <taxon>Entelegynae</taxon>
        <taxon>Araneoidea</taxon>
        <taxon>Araneidae</taxon>
        <taxon>Araneus</taxon>
    </lineage>
</organism>
<accession>A0A4Y2NFN9</accession>
<dbReference type="AlphaFoldDB" id="A0A4Y2NFN9"/>
<dbReference type="Proteomes" id="UP000499080">
    <property type="component" value="Unassembled WGS sequence"/>
</dbReference>
<name>A0A4Y2NFN9_ARAVE</name>
<sequence length="61" mass="7116">MVVRRCQVRTIRSSDSEVPAKLQQVIQDGKRQMVSSPRWSLLILVRNHPFTNSSFWASFKL</sequence>
<evidence type="ECO:0000313" key="1">
    <source>
        <dbReference type="EMBL" id="GBN36927.1"/>
    </source>
</evidence>
<dbReference type="EMBL" id="BGPR01208870">
    <property type="protein sequence ID" value="GBN36927.1"/>
    <property type="molecule type" value="Genomic_DNA"/>
</dbReference>
<protein>
    <submittedName>
        <fullName evidence="1">Uncharacterized protein</fullName>
    </submittedName>
</protein>
<evidence type="ECO:0000313" key="2">
    <source>
        <dbReference type="Proteomes" id="UP000499080"/>
    </source>
</evidence>
<comment type="caution">
    <text evidence="1">The sequence shown here is derived from an EMBL/GenBank/DDBJ whole genome shotgun (WGS) entry which is preliminary data.</text>
</comment>
<reference evidence="1 2" key="1">
    <citation type="journal article" date="2019" name="Sci. Rep.">
        <title>Orb-weaving spider Araneus ventricosus genome elucidates the spidroin gene catalogue.</title>
        <authorList>
            <person name="Kono N."/>
            <person name="Nakamura H."/>
            <person name="Ohtoshi R."/>
            <person name="Moran D.A.P."/>
            <person name="Shinohara A."/>
            <person name="Yoshida Y."/>
            <person name="Fujiwara M."/>
            <person name="Mori M."/>
            <person name="Tomita M."/>
            <person name="Arakawa K."/>
        </authorList>
    </citation>
    <scope>NUCLEOTIDE SEQUENCE [LARGE SCALE GENOMIC DNA]</scope>
</reference>
<keyword evidence="2" id="KW-1185">Reference proteome</keyword>